<dbReference type="Gene3D" id="1.10.150.240">
    <property type="entry name" value="Putative phosphatase, domain 2"/>
    <property type="match status" value="1"/>
</dbReference>
<dbReference type="InterPro" id="IPR023198">
    <property type="entry name" value="PGP-like_dom2"/>
</dbReference>
<dbReference type="RefSeq" id="WP_380972604.1">
    <property type="nucleotide sequence ID" value="NZ_JBHTEF010000001.1"/>
</dbReference>
<evidence type="ECO:0000313" key="1">
    <source>
        <dbReference type="EMBL" id="MFC7580515.1"/>
    </source>
</evidence>
<keyword evidence="2" id="KW-1185">Reference proteome</keyword>
<dbReference type="Gene3D" id="3.40.50.1000">
    <property type="entry name" value="HAD superfamily/HAD-like"/>
    <property type="match status" value="1"/>
</dbReference>
<dbReference type="PANTHER" id="PTHR43434:SF20">
    <property type="entry name" value="5'-NUCLEOTIDASE"/>
    <property type="match status" value="1"/>
</dbReference>
<name>A0ABW2SKY4_9ACTO</name>
<accession>A0ABW2SKY4</accession>
<gene>
    <name evidence="1" type="ORF">ACFQWG_04705</name>
</gene>
<reference evidence="2" key="1">
    <citation type="journal article" date="2019" name="Int. J. Syst. Evol. Microbiol.">
        <title>The Global Catalogue of Microorganisms (GCM) 10K type strain sequencing project: providing services to taxonomists for standard genome sequencing and annotation.</title>
        <authorList>
            <consortium name="The Broad Institute Genomics Platform"/>
            <consortium name="The Broad Institute Genome Sequencing Center for Infectious Disease"/>
            <person name="Wu L."/>
            <person name="Ma J."/>
        </authorList>
    </citation>
    <scope>NUCLEOTIDE SEQUENCE [LARGE SCALE GENOMIC DNA]</scope>
    <source>
        <strain evidence="2">CCUG 56698</strain>
    </source>
</reference>
<dbReference type="PANTHER" id="PTHR43434">
    <property type="entry name" value="PHOSPHOGLYCOLATE PHOSPHATASE"/>
    <property type="match status" value="1"/>
</dbReference>
<comment type="caution">
    <text evidence="1">The sequence shown here is derived from an EMBL/GenBank/DDBJ whole genome shotgun (WGS) entry which is preliminary data.</text>
</comment>
<evidence type="ECO:0000313" key="2">
    <source>
        <dbReference type="Proteomes" id="UP001596527"/>
    </source>
</evidence>
<dbReference type="InterPro" id="IPR050155">
    <property type="entry name" value="HAD-like_hydrolase_sf"/>
</dbReference>
<dbReference type="SFLD" id="SFLDG01129">
    <property type="entry name" value="C1.5:_HAD__Beta-PGM__Phosphata"/>
    <property type="match status" value="1"/>
</dbReference>
<sequence>MTAARIPWTTVLLDVDGTIVDSAGVVIRSFQRTAEDLGLPPLPDDDYRPFVGPPLFTSFERLGLRGDELGRAVEHYRSVYSGLYLEPDPYPGIAELLADLDAAGLALATATSKQLHMARGQLEHLDLARHFDAIAGATPDPACTKATVIRDALSQLTALGRDVSRPVLVGDRFWDVEGGAEAGVPVIGAGWGYGEPGELDGAWALAPDVASLRALLLGAETA</sequence>
<dbReference type="InterPro" id="IPR036412">
    <property type="entry name" value="HAD-like_sf"/>
</dbReference>
<dbReference type="InterPro" id="IPR023214">
    <property type="entry name" value="HAD_sf"/>
</dbReference>
<dbReference type="InterPro" id="IPR041492">
    <property type="entry name" value="HAD_2"/>
</dbReference>
<dbReference type="SFLD" id="SFLDS00003">
    <property type="entry name" value="Haloacid_Dehalogenase"/>
    <property type="match status" value="1"/>
</dbReference>
<dbReference type="Pfam" id="PF13419">
    <property type="entry name" value="HAD_2"/>
    <property type="match status" value="1"/>
</dbReference>
<dbReference type="EMBL" id="JBHTEF010000001">
    <property type="protein sequence ID" value="MFC7580515.1"/>
    <property type="molecule type" value="Genomic_DNA"/>
</dbReference>
<dbReference type="Proteomes" id="UP001596527">
    <property type="component" value="Unassembled WGS sequence"/>
</dbReference>
<organism evidence="1 2">
    <name type="scientific">Schaalia naturae</name>
    <dbReference type="NCBI Taxonomy" id="635203"/>
    <lineage>
        <taxon>Bacteria</taxon>
        <taxon>Bacillati</taxon>
        <taxon>Actinomycetota</taxon>
        <taxon>Actinomycetes</taxon>
        <taxon>Actinomycetales</taxon>
        <taxon>Actinomycetaceae</taxon>
        <taxon>Schaalia</taxon>
    </lineage>
</organism>
<protein>
    <submittedName>
        <fullName evidence="1">HAD hydrolase-like protein</fullName>
    </submittedName>
</protein>
<dbReference type="SUPFAM" id="SSF56784">
    <property type="entry name" value="HAD-like"/>
    <property type="match status" value="1"/>
</dbReference>
<proteinExistence type="predicted"/>